<accession>A0ABR3NRJ6</accession>
<organism evidence="2 3">
    <name type="scientific">Cirrhinus molitorella</name>
    <name type="common">mud carp</name>
    <dbReference type="NCBI Taxonomy" id="172907"/>
    <lineage>
        <taxon>Eukaryota</taxon>
        <taxon>Metazoa</taxon>
        <taxon>Chordata</taxon>
        <taxon>Craniata</taxon>
        <taxon>Vertebrata</taxon>
        <taxon>Euteleostomi</taxon>
        <taxon>Actinopterygii</taxon>
        <taxon>Neopterygii</taxon>
        <taxon>Teleostei</taxon>
        <taxon>Ostariophysi</taxon>
        <taxon>Cypriniformes</taxon>
        <taxon>Cyprinidae</taxon>
        <taxon>Labeoninae</taxon>
        <taxon>Labeonini</taxon>
        <taxon>Cirrhinus</taxon>
    </lineage>
</organism>
<dbReference type="EMBL" id="JAYMGO010000003">
    <property type="protein sequence ID" value="KAL1279500.1"/>
    <property type="molecule type" value="Genomic_DNA"/>
</dbReference>
<keyword evidence="3" id="KW-1185">Reference proteome</keyword>
<reference evidence="2 3" key="1">
    <citation type="submission" date="2023-09" db="EMBL/GenBank/DDBJ databases">
        <authorList>
            <person name="Wang M."/>
        </authorList>
    </citation>
    <scope>NUCLEOTIDE SEQUENCE [LARGE SCALE GENOMIC DNA]</scope>
    <source>
        <strain evidence="2">GT-2023</strain>
        <tissue evidence="2">Liver</tissue>
    </source>
</reference>
<feature type="compositionally biased region" description="Polar residues" evidence="1">
    <location>
        <begin position="60"/>
        <end position="78"/>
    </location>
</feature>
<gene>
    <name evidence="2" type="ORF">QQF64_026173</name>
</gene>
<proteinExistence type="predicted"/>
<comment type="caution">
    <text evidence="2">The sequence shown here is derived from an EMBL/GenBank/DDBJ whole genome shotgun (WGS) entry which is preliminary data.</text>
</comment>
<evidence type="ECO:0000313" key="2">
    <source>
        <dbReference type="EMBL" id="KAL1279500.1"/>
    </source>
</evidence>
<evidence type="ECO:0000313" key="3">
    <source>
        <dbReference type="Proteomes" id="UP001558613"/>
    </source>
</evidence>
<sequence length="78" mass="8713">MTSEFMLGLRSRAVPVDFASDIPGEIIRPHASSRSPKRRRMEETRVSRWSLMQIKEGSKIHSTAGNTPRQCALASTSI</sequence>
<protein>
    <submittedName>
        <fullName evidence="2">Uncharacterized protein</fullName>
    </submittedName>
</protein>
<evidence type="ECO:0000256" key="1">
    <source>
        <dbReference type="SAM" id="MobiDB-lite"/>
    </source>
</evidence>
<name>A0ABR3NRJ6_9TELE</name>
<feature type="region of interest" description="Disordered" evidence="1">
    <location>
        <begin position="27"/>
        <end position="46"/>
    </location>
</feature>
<feature type="region of interest" description="Disordered" evidence="1">
    <location>
        <begin position="59"/>
        <end position="78"/>
    </location>
</feature>
<dbReference type="Proteomes" id="UP001558613">
    <property type="component" value="Unassembled WGS sequence"/>
</dbReference>